<name>A0A5N0TBZ2_9GAMM</name>
<evidence type="ECO:0000256" key="2">
    <source>
        <dbReference type="ARBA" id="ARBA00022679"/>
    </source>
</evidence>
<comment type="caution">
    <text evidence="4">The sequence shown here is derived from an EMBL/GenBank/DDBJ whole genome shotgun (WGS) entry which is preliminary data.</text>
</comment>
<dbReference type="PANTHER" id="PTHR12215">
    <property type="entry name" value="PHOSPHOPANTETHEINE TRANSFERASE"/>
    <property type="match status" value="1"/>
</dbReference>
<dbReference type="GO" id="GO:0019878">
    <property type="term" value="P:lysine biosynthetic process via aminoadipic acid"/>
    <property type="evidence" value="ECO:0007669"/>
    <property type="project" value="TreeGrafter"/>
</dbReference>
<dbReference type="PANTHER" id="PTHR12215:SF10">
    <property type="entry name" value="L-AMINOADIPATE-SEMIALDEHYDE DEHYDROGENASE-PHOSPHOPANTETHEINYL TRANSFERASE"/>
    <property type="match status" value="1"/>
</dbReference>
<keyword evidence="2 4" id="KW-0808">Transferase</keyword>
<gene>
    <name evidence="4" type="ORF">F3N42_10880</name>
</gene>
<protein>
    <submittedName>
        <fullName evidence="4">4'-phosphopantetheinyl transferase superfamily protein</fullName>
    </submittedName>
</protein>
<dbReference type="InterPro" id="IPR008278">
    <property type="entry name" value="4-PPantetheinyl_Trfase_dom"/>
</dbReference>
<keyword evidence="5" id="KW-1185">Reference proteome</keyword>
<dbReference type="EMBL" id="VYXP01000006">
    <property type="protein sequence ID" value="KAA9130859.1"/>
    <property type="molecule type" value="Genomic_DNA"/>
</dbReference>
<evidence type="ECO:0000313" key="4">
    <source>
        <dbReference type="EMBL" id="KAA9130859.1"/>
    </source>
</evidence>
<accession>A0A5N0TBZ2</accession>
<organism evidence="4 5">
    <name type="scientific">Marinihelvus fidelis</name>
    <dbReference type="NCBI Taxonomy" id="2613842"/>
    <lineage>
        <taxon>Bacteria</taxon>
        <taxon>Pseudomonadati</taxon>
        <taxon>Pseudomonadota</taxon>
        <taxon>Gammaproteobacteria</taxon>
        <taxon>Chromatiales</taxon>
        <taxon>Wenzhouxiangellaceae</taxon>
        <taxon>Marinihelvus</taxon>
    </lineage>
</organism>
<dbReference type="GO" id="GO:0008897">
    <property type="term" value="F:holo-[acyl-carrier-protein] synthase activity"/>
    <property type="evidence" value="ECO:0007669"/>
    <property type="project" value="InterPro"/>
</dbReference>
<sequence length="249" mass="27281">MSEELTPDYPEFQARSLPLRDLELPDAGVAHLWFMDLVELGNPMDPATGIDRARFTPPQQRTLRRFYLRLLLGAYMGLPGKDVSISRAVRGKPVLDAGVHEPVLDFSLAASDGCCLVGVTRGGLIGVDLELVGRKAGKPMSLARRYFSAAEQAELGAIDTAHQDEAFLHAWACKEAVVKAAGHGIANRLCRFTVNVSPALPPAITAMDDDDPAQWQMAVFRPGERHLGAIAVRQETLRLEGFRLGRREE</sequence>
<dbReference type="Pfam" id="PF01648">
    <property type="entry name" value="ACPS"/>
    <property type="match status" value="1"/>
</dbReference>
<proteinExistence type="inferred from homology"/>
<dbReference type="RefSeq" id="WP_150864496.1">
    <property type="nucleotide sequence ID" value="NZ_VYXP01000006.1"/>
</dbReference>
<dbReference type="GO" id="GO:0000287">
    <property type="term" value="F:magnesium ion binding"/>
    <property type="evidence" value="ECO:0007669"/>
    <property type="project" value="InterPro"/>
</dbReference>
<dbReference type="InterPro" id="IPR037143">
    <property type="entry name" value="4-PPantetheinyl_Trfase_dom_sf"/>
</dbReference>
<feature type="domain" description="4'-phosphopantetheinyl transferase" evidence="3">
    <location>
        <begin position="125"/>
        <end position="226"/>
    </location>
</feature>
<dbReference type="AlphaFoldDB" id="A0A5N0TBZ2"/>
<dbReference type="Gene3D" id="3.90.470.20">
    <property type="entry name" value="4'-phosphopantetheinyl transferase domain"/>
    <property type="match status" value="2"/>
</dbReference>
<comment type="similarity">
    <text evidence="1">Belongs to the P-Pant transferase superfamily. Gsp/Sfp/HetI/AcpT family.</text>
</comment>
<evidence type="ECO:0000313" key="5">
    <source>
        <dbReference type="Proteomes" id="UP000325372"/>
    </source>
</evidence>
<evidence type="ECO:0000259" key="3">
    <source>
        <dbReference type="Pfam" id="PF01648"/>
    </source>
</evidence>
<dbReference type="SUPFAM" id="SSF56214">
    <property type="entry name" value="4'-phosphopantetheinyl transferase"/>
    <property type="match status" value="2"/>
</dbReference>
<reference evidence="4 5" key="1">
    <citation type="submission" date="2019-09" db="EMBL/GenBank/DDBJ databases">
        <title>Wenzhouxiangella sp. Genome sequencing and assembly.</title>
        <authorList>
            <person name="Zhang R."/>
        </authorList>
    </citation>
    <scope>NUCLEOTIDE SEQUENCE [LARGE SCALE GENOMIC DNA]</scope>
    <source>
        <strain evidence="4 5">W260</strain>
    </source>
</reference>
<dbReference type="Proteomes" id="UP000325372">
    <property type="component" value="Unassembled WGS sequence"/>
</dbReference>
<dbReference type="GO" id="GO:0005829">
    <property type="term" value="C:cytosol"/>
    <property type="evidence" value="ECO:0007669"/>
    <property type="project" value="TreeGrafter"/>
</dbReference>
<evidence type="ECO:0000256" key="1">
    <source>
        <dbReference type="ARBA" id="ARBA00010990"/>
    </source>
</evidence>
<dbReference type="InterPro" id="IPR050559">
    <property type="entry name" value="P-Pant_transferase_sf"/>
</dbReference>